<protein>
    <submittedName>
        <fullName evidence="2">Uncharacterized protein</fullName>
    </submittedName>
</protein>
<evidence type="ECO:0000313" key="5">
    <source>
        <dbReference type="Proteomes" id="UP000321224"/>
    </source>
</evidence>
<keyword evidence="4" id="KW-1185">Reference proteome</keyword>
<feature type="transmembrane region" description="Helical" evidence="1">
    <location>
        <begin position="36"/>
        <end position="61"/>
    </location>
</feature>
<dbReference type="AlphaFoldDB" id="A0A511HI84"/>
<dbReference type="Proteomes" id="UP000198717">
    <property type="component" value="Unassembled WGS sequence"/>
</dbReference>
<sequence>MNVVWEKVHPYVLGAAAPVAAYYLFKERPLPVLQPLFAMTLDLGAIAIGFLGTAKGILLSIDSSKVIQEMRALGSYERLTTYIINAVRCAFILAGSSFLGVLVDSSIPKDDVQTRLMMFSAWIGIVTAVAFSSYQVVDTFFDALKSKSRATKQQTATA</sequence>
<keyword evidence="1" id="KW-1133">Transmembrane helix</keyword>
<name>A0A511HI84_9BACT</name>
<keyword evidence="1" id="KW-0812">Transmembrane</keyword>
<keyword evidence="1" id="KW-0472">Membrane</keyword>
<evidence type="ECO:0000313" key="2">
    <source>
        <dbReference type="EMBL" id="GEL73195.1"/>
    </source>
</evidence>
<dbReference type="EMBL" id="BJVY01000031">
    <property type="protein sequence ID" value="GEL73195.1"/>
    <property type="molecule type" value="Genomic_DNA"/>
</dbReference>
<feature type="transmembrane region" description="Helical" evidence="1">
    <location>
        <begin position="115"/>
        <end position="137"/>
    </location>
</feature>
<organism evidence="2 5">
    <name type="scientific">Myxococcus virescens</name>
    <dbReference type="NCBI Taxonomy" id="83456"/>
    <lineage>
        <taxon>Bacteria</taxon>
        <taxon>Pseudomonadati</taxon>
        <taxon>Myxococcota</taxon>
        <taxon>Myxococcia</taxon>
        <taxon>Myxococcales</taxon>
        <taxon>Cystobacterineae</taxon>
        <taxon>Myxococcaceae</taxon>
        <taxon>Myxococcus</taxon>
    </lineage>
</organism>
<accession>A0A511HI84</accession>
<feature type="transmembrane region" description="Helical" evidence="1">
    <location>
        <begin position="82"/>
        <end position="103"/>
    </location>
</feature>
<evidence type="ECO:0000313" key="4">
    <source>
        <dbReference type="Proteomes" id="UP000198717"/>
    </source>
</evidence>
<evidence type="ECO:0000313" key="3">
    <source>
        <dbReference type="EMBL" id="SDD64188.1"/>
    </source>
</evidence>
<dbReference type="RefSeq" id="WP_090487315.1">
    <property type="nucleotide sequence ID" value="NZ_BJVY01000031.1"/>
</dbReference>
<dbReference type="Proteomes" id="UP000321224">
    <property type="component" value="Unassembled WGS sequence"/>
</dbReference>
<gene>
    <name evidence="2" type="ORF">MVI01_49790</name>
    <name evidence="3" type="ORF">SAMN04488504_10287</name>
</gene>
<reference evidence="3 4" key="1">
    <citation type="submission" date="2016-10" db="EMBL/GenBank/DDBJ databases">
        <authorList>
            <person name="Varghese N."/>
            <person name="Submissions S."/>
        </authorList>
    </citation>
    <scope>NUCLEOTIDE SEQUENCE [LARGE SCALE GENOMIC DNA]</scope>
    <source>
        <strain evidence="3 4">DSM 2260</strain>
    </source>
</reference>
<reference evidence="2 5" key="2">
    <citation type="submission" date="2019-07" db="EMBL/GenBank/DDBJ databases">
        <title>Whole genome shotgun sequence of Myxococcus virescens NBRC 100334.</title>
        <authorList>
            <person name="Hosoyama A."/>
            <person name="Uohara A."/>
            <person name="Ohji S."/>
            <person name="Ichikawa N."/>
        </authorList>
    </citation>
    <scope>NUCLEOTIDE SEQUENCE [LARGE SCALE GENOMIC DNA]</scope>
    <source>
        <strain evidence="2 5">NBRC 100334</strain>
    </source>
</reference>
<comment type="caution">
    <text evidence="2">The sequence shown here is derived from an EMBL/GenBank/DDBJ whole genome shotgun (WGS) entry which is preliminary data.</text>
</comment>
<proteinExistence type="predicted"/>
<evidence type="ECO:0000256" key="1">
    <source>
        <dbReference type="SAM" id="Phobius"/>
    </source>
</evidence>
<dbReference type="EMBL" id="FNAJ01000002">
    <property type="protein sequence ID" value="SDD64188.1"/>
    <property type="molecule type" value="Genomic_DNA"/>
</dbReference>